<name>A0A249Y2M3_9CAUD</name>
<protein>
    <submittedName>
        <fullName evidence="1">Uncharacterized protein</fullName>
    </submittedName>
</protein>
<gene>
    <name evidence="1" type="ORF">2050H1_157</name>
</gene>
<sequence>MFNFTEPNQHSMPTAHVYGMKLLGLRSDTVLPQNHIPVQNEEFFGKTGFQLGFDYGVTHPIIPSLLEAVLEHLEIQTPGVSLALEDKFIAGNVQVIEFFQDFLAGFTEQRSMAKSLAHLVGRVQNLRHYADRYGIVPVPLSYFAAEMKTVYVQTSGNADNPNGTIIKLDTDIDGESLVAFDEHSRIRIGGDDEVPVWLTLNFTQAEYIKSTMQFLNIYIQYAAECIEQYMWDDARRATRRAIMGEIKHGDLLNNAYCEINPVLENLYLKK</sequence>
<evidence type="ECO:0000313" key="1">
    <source>
        <dbReference type="EMBL" id="ASZ78923.1"/>
    </source>
</evidence>
<dbReference type="Proteomes" id="UP000224362">
    <property type="component" value="Segment"/>
</dbReference>
<evidence type="ECO:0000313" key="2">
    <source>
        <dbReference type="Proteomes" id="UP000224362"/>
    </source>
</evidence>
<organism evidence="1 2">
    <name type="scientific">Serratia phage 2050H1</name>
    <dbReference type="NCBI Taxonomy" id="2024250"/>
    <lineage>
        <taxon>Viruses</taxon>
        <taxon>Duplodnaviria</taxon>
        <taxon>Heunggongvirae</taxon>
        <taxon>Uroviricota</taxon>
        <taxon>Caudoviricetes</taxon>
        <taxon>Pantevenvirales</taxon>
        <taxon>Ackermannviridae</taxon>
        <taxon>Miltonvirus</taxon>
        <taxon>Miltonvirus MAM1</taxon>
    </lineage>
</organism>
<proteinExistence type="predicted"/>
<reference evidence="1 2" key="1">
    <citation type="submission" date="2017-06" db="EMBL/GenBank/DDBJ databases">
        <authorList>
            <person name="Kim H.J."/>
            <person name="Triplett B.A."/>
        </authorList>
    </citation>
    <scope>NUCLEOTIDE SEQUENCE [LARGE SCALE GENOMIC DNA]</scope>
</reference>
<dbReference type="EMBL" id="MF285619">
    <property type="protein sequence ID" value="ASZ78923.1"/>
    <property type="molecule type" value="Genomic_DNA"/>
</dbReference>
<accession>A0A249Y2M3</accession>